<feature type="signal peptide" evidence="1">
    <location>
        <begin position="1"/>
        <end position="22"/>
    </location>
</feature>
<dbReference type="Gene3D" id="2.60.40.10">
    <property type="entry name" value="Immunoglobulins"/>
    <property type="match status" value="1"/>
</dbReference>
<dbReference type="Proteomes" id="UP000184474">
    <property type="component" value="Unassembled WGS sequence"/>
</dbReference>
<feature type="domain" description="Secretion system C-terminal sorting" evidence="2">
    <location>
        <begin position="1656"/>
        <end position="1720"/>
    </location>
</feature>
<dbReference type="NCBIfam" id="TIGR04183">
    <property type="entry name" value="Por_Secre_tail"/>
    <property type="match status" value="1"/>
</dbReference>
<dbReference type="InterPro" id="IPR011050">
    <property type="entry name" value="Pectin_lyase_fold/virulence"/>
</dbReference>
<evidence type="ECO:0000313" key="3">
    <source>
        <dbReference type="EMBL" id="SHK21478.1"/>
    </source>
</evidence>
<feature type="chain" id="PRO_5012477773" evidence="1">
    <location>
        <begin position="23"/>
        <end position="1722"/>
    </location>
</feature>
<dbReference type="InterPro" id="IPR012334">
    <property type="entry name" value="Pectin_lyas_fold"/>
</dbReference>
<gene>
    <name evidence="3" type="ORF">SAMN04488028_103391</name>
</gene>
<dbReference type="InterPro" id="IPR026444">
    <property type="entry name" value="Secre_tail"/>
</dbReference>
<proteinExistence type="predicted"/>
<dbReference type="InterPro" id="IPR006626">
    <property type="entry name" value="PbH1"/>
</dbReference>
<sequence length="1722" mass="182499">MILKPKLLCILLFTFLTHVSFAQSNRYVDGTGSDTANDCSDPNAPCATINHAVSQSSTNDIINLSEGIFAAADISTRVTLSGMGSGTIVQTLDLSAATSGTDLLTIENLVISGGSSPGIDLQTSYVNIENITANGYSRNVQIQNTSSVSNITINNCNLNNATNTALLVNINETGSAVDGLTVLNTTMDDSRFGFYSQMGTNTNVGNYLTNVLFRNCSFSNNTDKGIYCENLDHATFENISIINSGTRSDNAYNNGIDINLKWQAYSDITIRNSRIMDCGAIGPNDIDTAPENRRTTAVTIKARTDAGSYSGSPASLNNVTLDGVIIDGLVGDLRFGEMGKTDNTGIDMSSVSISHCSFANDDVYALVNEENTNTLTLTHNYWGESAVSISNYGSGAATSQSDALTHEIVDDADNSYSNLAAAILNASSSATIQNLPAGTISGTTILDKELTLVAPGAGLLDDTYRTTFENLTLSGENLTLGGDINISGVLSMDASDGVDIDDYNIIISGSISSTGRIDGSTTGGLYLWGTGDIGSLTTTGTFERVVLNRNGTTTLSTPMNTNYLLLEKGLVDATGSSLIFKGNTALPGNTNAYVIGEFIHQVLGAHTGNKLFFPIGETDYHPMTIEGIDQTNDVLYNADFIEADPSNLSTLFALTGLLDRMISENYWTVTPSTPGNITQVDRVLLSYNSTDQVSDPNNLQVAQLQTIAAVNYWINLGGLLGYSGFPLLNPIQTYLGSFTYGAMAGGTNFTELLTIYVDATFGLDTNLGTLASPKKTLASAYALSQVGGGSTLNIAAGTYDESIEIHNDITLTGTGDPNATAISLYADITVTGFTADEVTVGDGGSIQDGLDLVSSGGTVTVEEGTYNESLIISKPTTLNGANTGIPANDPRNPESIIEPASNAVAITVAATDVTIDGFQIGTNSTTSNATTGIANDSYADFSVLNNIIYANSAGVNLANVSSGIVDISYNDIEMLDFEDQTNLTNPSYGLFLYGLNGTVDAEATNNDIIGASYGIWVYNAYNTADNLLLSNSTMTGCTKGIEISNTDLTNFEPSEVQIEHITMSAFSGVSESDGLVQPDTQAGIYLFAKGDASADITDDLVVNIDSVDISGVSNGAGLSSSGDFSAIYLADFQQTGPFDGSDDDEIGITATLSNSNLHDNFNRAVYVRGNNADLMISRTDFTNNGSDPYGTGGNNGYNIQVRSYASCQVSESNLINPATQAGAFGFEGLGKQDANCDLTVSNSYFDQNGNGNLAISSGIDLSTNYFNSIDETEIEGWVGSNNDFTPYLADGTDTETDTDGFQPDDSHYYITLLGVQTGGSLRKQEAHDVAIDGGQLTLNSGSYTGTHTITKDLTVNIGSATTIGGIIMNGTGKTLTLAGDVLINDGVTLTDGIVHQSSGTMTFGNSANDISETDDSHILGRISTLPRAVGTGSITMFCTTIDAGTDDLGNVTIARTTGTDGIIDTYGNTSISCYWEIDTDNQPASGRNVSFCWIPNHDNSKDLTQISLFKDGGAGWGKFSGPYDVSVMDPRIISSTTTSFSDWTAAQEDEPLPVELTDFSAYAEVDHVQLSWETASEINSDYFSIERSTDGTNFQSIGKVSSHHQSNEINRYHLKDYPLSAATYYYRLKAVDYDGSFEYSKTISIDYLSGSIISVSPNPTTGLLTIETTQKINRIEVYTLSGNKKHKAVNQNYINLQSLASGIYLVKVNTDTQSEVIKVIKN</sequence>
<dbReference type="RefSeq" id="WP_073122509.1">
    <property type="nucleotide sequence ID" value="NZ_FRAA01000003.1"/>
</dbReference>
<dbReference type="Gene3D" id="2.160.20.10">
    <property type="entry name" value="Single-stranded right-handed beta-helix, Pectin lyase-like"/>
    <property type="match status" value="3"/>
</dbReference>
<protein>
    <submittedName>
        <fullName evidence="3">Por secretion system C-terminal sorting domain-containing protein</fullName>
    </submittedName>
</protein>
<dbReference type="SMART" id="SM00710">
    <property type="entry name" value="PbH1"/>
    <property type="match status" value="15"/>
</dbReference>
<keyword evidence="4" id="KW-1185">Reference proteome</keyword>
<dbReference type="SUPFAM" id="SSF51126">
    <property type="entry name" value="Pectin lyase-like"/>
    <property type="match status" value="3"/>
</dbReference>
<dbReference type="Pfam" id="PF18962">
    <property type="entry name" value="Por_Secre_tail"/>
    <property type="match status" value="1"/>
</dbReference>
<keyword evidence="1" id="KW-0732">Signal</keyword>
<evidence type="ECO:0000313" key="4">
    <source>
        <dbReference type="Proteomes" id="UP000184474"/>
    </source>
</evidence>
<dbReference type="EMBL" id="FRAA01000003">
    <property type="protein sequence ID" value="SHK21478.1"/>
    <property type="molecule type" value="Genomic_DNA"/>
</dbReference>
<evidence type="ECO:0000259" key="2">
    <source>
        <dbReference type="Pfam" id="PF18962"/>
    </source>
</evidence>
<name>A0A1M6QMS4_REIAG</name>
<dbReference type="STRING" id="156994.SAMN04488028_103391"/>
<organism evidence="3 4">
    <name type="scientific">Reichenbachiella agariperforans</name>
    <dbReference type="NCBI Taxonomy" id="156994"/>
    <lineage>
        <taxon>Bacteria</taxon>
        <taxon>Pseudomonadati</taxon>
        <taxon>Bacteroidota</taxon>
        <taxon>Cytophagia</taxon>
        <taxon>Cytophagales</taxon>
        <taxon>Reichenbachiellaceae</taxon>
        <taxon>Reichenbachiella</taxon>
    </lineage>
</organism>
<reference evidence="4" key="1">
    <citation type="submission" date="2016-11" db="EMBL/GenBank/DDBJ databases">
        <authorList>
            <person name="Varghese N."/>
            <person name="Submissions S."/>
        </authorList>
    </citation>
    <scope>NUCLEOTIDE SEQUENCE [LARGE SCALE GENOMIC DNA]</scope>
    <source>
        <strain evidence="4">DSM 26134</strain>
    </source>
</reference>
<evidence type="ECO:0000256" key="1">
    <source>
        <dbReference type="SAM" id="SignalP"/>
    </source>
</evidence>
<dbReference type="InterPro" id="IPR013783">
    <property type="entry name" value="Ig-like_fold"/>
</dbReference>
<accession>A0A1M6QMS4</accession>